<reference evidence="10" key="1">
    <citation type="submission" date="2019-08" db="EMBL/GenBank/DDBJ databases">
        <authorList>
            <person name="Kucharzyk K."/>
            <person name="Murdoch R.W."/>
            <person name="Higgins S."/>
            <person name="Loffler F."/>
        </authorList>
    </citation>
    <scope>NUCLEOTIDE SEQUENCE</scope>
</reference>
<evidence type="ECO:0000256" key="6">
    <source>
        <dbReference type="ARBA" id="ARBA00022989"/>
    </source>
</evidence>
<feature type="domain" description="Glycosyltransferase RgtA/B/C/D-like" evidence="9">
    <location>
        <begin position="39"/>
        <end position="146"/>
    </location>
</feature>
<evidence type="ECO:0000256" key="4">
    <source>
        <dbReference type="ARBA" id="ARBA00022679"/>
    </source>
</evidence>
<evidence type="ECO:0000256" key="5">
    <source>
        <dbReference type="ARBA" id="ARBA00022692"/>
    </source>
</evidence>
<evidence type="ECO:0000259" key="9">
    <source>
        <dbReference type="Pfam" id="PF13231"/>
    </source>
</evidence>
<gene>
    <name evidence="10" type="ORF">SDC9_126782</name>
</gene>
<feature type="transmembrane region" description="Helical" evidence="8">
    <location>
        <begin position="40"/>
        <end position="59"/>
    </location>
</feature>
<dbReference type="GO" id="GO:0010041">
    <property type="term" value="P:response to iron(III) ion"/>
    <property type="evidence" value="ECO:0007669"/>
    <property type="project" value="TreeGrafter"/>
</dbReference>
<sequence length="261" mass="27962">MPEALLGVASVGVLYATVRRSLRRWSDQGSHPLSARGAHWAAIAGAITFALTPVATLMFRFNNPDALLVFTMLLASYFTVRATENAGRKWLVFAGVAIGFGFLTKMLQAFLVLPALVVAYWFAAPATWKKKVVDLLTALGALIVSAGWYLAAVELTPASMRPYIGGSESNSILELIMSYNGLGRITGNENGSVGSQWGTTSILRMFDGVSGGMVSWLIPAALVLAAAAIVIAVRTWRRQLPNRRARVQSPAQALPAGFPPQ</sequence>
<keyword evidence="6 8" id="KW-1133">Transmembrane helix</keyword>
<dbReference type="PANTHER" id="PTHR33908">
    <property type="entry name" value="MANNOSYLTRANSFERASE YKCB-RELATED"/>
    <property type="match status" value="1"/>
</dbReference>
<proteinExistence type="predicted"/>
<evidence type="ECO:0000256" key="3">
    <source>
        <dbReference type="ARBA" id="ARBA00022676"/>
    </source>
</evidence>
<name>A0A645CS62_9ZZZZ</name>
<feature type="transmembrane region" description="Helical" evidence="8">
    <location>
        <begin position="90"/>
        <end position="123"/>
    </location>
</feature>
<keyword evidence="2" id="KW-1003">Cell membrane</keyword>
<evidence type="ECO:0000256" key="8">
    <source>
        <dbReference type="SAM" id="Phobius"/>
    </source>
</evidence>
<keyword evidence="7 8" id="KW-0472">Membrane</keyword>
<keyword evidence="3" id="KW-0328">Glycosyltransferase</keyword>
<keyword evidence="5 8" id="KW-0812">Transmembrane</keyword>
<dbReference type="GO" id="GO:0016763">
    <property type="term" value="F:pentosyltransferase activity"/>
    <property type="evidence" value="ECO:0007669"/>
    <property type="project" value="TreeGrafter"/>
</dbReference>
<feature type="transmembrane region" description="Helical" evidence="8">
    <location>
        <begin position="213"/>
        <end position="236"/>
    </location>
</feature>
<evidence type="ECO:0000313" key="10">
    <source>
        <dbReference type="EMBL" id="MPM79741.1"/>
    </source>
</evidence>
<evidence type="ECO:0000256" key="1">
    <source>
        <dbReference type="ARBA" id="ARBA00004651"/>
    </source>
</evidence>
<dbReference type="InterPro" id="IPR038731">
    <property type="entry name" value="RgtA/B/C-like"/>
</dbReference>
<dbReference type="PANTHER" id="PTHR33908:SF3">
    <property type="entry name" value="UNDECAPRENYL PHOSPHATE-ALPHA-4-AMINO-4-DEOXY-L-ARABINOSE ARABINOSYL TRANSFERASE"/>
    <property type="match status" value="1"/>
</dbReference>
<evidence type="ECO:0000256" key="2">
    <source>
        <dbReference type="ARBA" id="ARBA00022475"/>
    </source>
</evidence>
<dbReference type="InterPro" id="IPR050297">
    <property type="entry name" value="LipidA_mod_glycosyltrf_83"/>
</dbReference>
<comment type="caution">
    <text evidence="10">The sequence shown here is derived from an EMBL/GenBank/DDBJ whole genome shotgun (WGS) entry which is preliminary data.</text>
</comment>
<dbReference type="GO" id="GO:0008610">
    <property type="term" value="P:lipid biosynthetic process"/>
    <property type="evidence" value="ECO:0007669"/>
    <property type="project" value="UniProtKB-ARBA"/>
</dbReference>
<comment type="subcellular location">
    <subcellularLocation>
        <location evidence="1">Cell membrane</location>
        <topology evidence="1">Multi-pass membrane protein</topology>
    </subcellularLocation>
</comment>
<organism evidence="10">
    <name type="scientific">bioreactor metagenome</name>
    <dbReference type="NCBI Taxonomy" id="1076179"/>
    <lineage>
        <taxon>unclassified sequences</taxon>
        <taxon>metagenomes</taxon>
        <taxon>ecological metagenomes</taxon>
    </lineage>
</organism>
<accession>A0A645CS62</accession>
<dbReference type="GO" id="GO:0005886">
    <property type="term" value="C:plasma membrane"/>
    <property type="evidence" value="ECO:0007669"/>
    <property type="project" value="UniProtKB-SubCell"/>
</dbReference>
<protein>
    <recommendedName>
        <fullName evidence="9">Glycosyltransferase RgtA/B/C/D-like domain-containing protein</fullName>
    </recommendedName>
</protein>
<feature type="transmembrane region" description="Helical" evidence="8">
    <location>
        <begin position="135"/>
        <end position="153"/>
    </location>
</feature>
<keyword evidence="4" id="KW-0808">Transferase</keyword>
<feature type="transmembrane region" description="Helical" evidence="8">
    <location>
        <begin position="66"/>
        <end position="84"/>
    </location>
</feature>
<dbReference type="Pfam" id="PF13231">
    <property type="entry name" value="PMT_2"/>
    <property type="match status" value="1"/>
</dbReference>
<dbReference type="AlphaFoldDB" id="A0A645CS62"/>
<dbReference type="EMBL" id="VSSQ01029565">
    <property type="protein sequence ID" value="MPM79741.1"/>
    <property type="molecule type" value="Genomic_DNA"/>
</dbReference>
<evidence type="ECO:0000256" key="7">
    <source>
        <dbReference type="ARBA" id="ARBA00023136"/>
    </source>
</evidence>